<reference evidence="2" key="1">
    <citation type="submission" date="2008-10" db="EMBL/GenBank/DDBJ databases">
        <title>Draft genome sequence of Collinsella stercoris (DSM 13279).</title>
        <authorList>
            <person name="Sudarsanam P."/>
            <person name="Ley R."/>
            <person name="Guruge J."/>
            <person name="Turnbaugh P.J."/>
            <person name="Mahowald M."/>
            <person name="Liep D."/>
            <person name="Gordon J."/>
        </authorList>
    </citation>
    <scope>NUCLEOTIDE SEQUENCE [LARGE SCALE GENOMIC DNA]</scope>
    <source>
        <strain evidence="2">DSM 13279</strain>
    </source>
</reference>
<proteinExistence type="inferred from homology"/>
<evidence type="ECO:0000313" key="2">
    <source>
        <dbReference type="EMBL" id="EEA91459.1"/>
    </source>
</evidence>
<name>B6G8D5_9ACTN</name>
<dbReference type="STRING" id="445975.COLSTE_00325"/>
<dbReference type="eggNOG" id="COG4118">
    <property type="taxonomic scope" value="Bacteria"/>
</dbReference>
<organism evidence="2 3">
    <name type="scientific">Collinsella stercoris DSM 13279</name>
    <dbReference type="NCBI Taxonomy" id="445975"/>
    <lineage>
        <taxon>Bacteria</taxon>
        <taxon>Bacillati</taxon>
        <taxon>Actinomycetota</taxon>
        <taxon>Coriobacteriia</taxon>
        <taxon>Coriobacteriales</taxon>
        <taxon>Coriobacteriaceae</taxon>
        <taxon>Collinsella</taxon>
    </lineage>
</organism>
<sequence>MAEAKTNFSKLTANANATGLPVTVFKNNKPWVEIRPLATPRNDFKGMPAETIEAIQETEDMLADPAHVTYASADDLFAALGL</sequence>
<dbReference type="InterPro" id="IPR036165">
    <property type="entry name" value="YefM-like_sf"/>
</dbReference>
<accession>B6G8D5</accession>
<dbReference type="SUPFAM" id="SSF143120">
    <property type="entry name" value="YefM-like"/>
    <property type="match status" value="1"/>
</dbReference>
<keyword evidence="3" id="KW-1185">Reference proteome</keyword>
<protein>
    <recommendedName>
        <fullName evidence="4">Prevent-host-death family protein</fullName>
    </recommendedName>
</protein>
<dbReference type="EMBL" id="ABXJ01000016">
    <property type="protein sequence ID" value="EEA91459.1"/>
    <property type="molecule type" value="Genomic_DNA"/>
</dbReference>
<comment type="caution">
    <text evidence="2">The sequence shown here is derived from an EMBL/GenBank/DDBJ whole genome shotgun (WGS) entry which is preliminary data.</text>
</comment>
<dbReference type="HOGENOM" id="CLU_191345_0_0_11"/>
<dbReference type="Proteomes" id="UP000003560">
    <property type="component" value="Unassembled WGS sequence"/>
</dbReference>
<reference evidence="2" key="2">
    <citation type="submission" date="2008-10" db="EMBL/GenBank/DDBJ databases">
        <authorList>
            <person name="Fulton L."/>
            <person name="Clifton S."/>
            <person name="Fulton B."/>
            <person name="Xu J."/>
            <person name="Minx P."/>
            <person name="Pepin K.H."/>
            <person name="Johnson M."/>
            <person name="Thiruvilangam P."/>
            <person name="Bhonagiri V."/>
            <person name="Nash W.E."/>
            <person name="Mardis E.R."/>
            <person name="Wilson R.K."/>
        </authorList>
    </citation>
    <scope>NUCLEOTIDE SEQUENCE [LARGE SCALE GENOMIC DNA]</scope>
    <source>
        <strain evidence="2">DSM 13279</strain>
    </source>
</reference>
<comment type="similarity">
    <text evidence="1">Belongs to the phD/YefM antitoxin family.</text>
</comment>
<evidence type="ECO:0000313" key="3">
    <source>
        <dbReference type="Proteomes" id="UP000003560"/>
    </source>
</evidence>
<evidence type="ECO:0000256" key="1">
    <source>
        <dbReference type="ARBA" id="ARBA00009981"/>
    </source>
</evidence>
<evidence type="ECO:0008006" key="4">
    <source>
        <dbReference type="Google" id="ProtNLM"/>
    </source>
</evidence>
<dbReference type="AlphaFoldDB" id="B6G8D5"/>
<gene>
    <name evidence="2" type="ORF">COLSTE_00325</name>
</gene>